<dbReference type="AlphaFoldDB" id="A0AAU9J4P4"/>
<evidence type="ECO:0000313" key="1">
    <source>
        <dbReference type="EMBL" id="CAG9323199.1"/>
    </source>
</evidence>
<keyword evidence="2" id="KW-1185">Reference proteome</keyword>
<sequence length="72" mass="8545">MEIQSLLSFLANDFLCSINYESCLGFYRLFYPTKEEDKIGISRIFKKCLNSFYTVIYLFIWTTTINPIKIIL</sequence>
<dbReference type="EMBL" id="CAJZBQ010000033">
    <property type="protein sequence ID" value="CAG9323199.1"/>
    <property type="molecule type" value="Genomic_DNA"/>
</dbReference>
<evidence type="ECO:0000313" key="2">
    <source>
        <dbReference type="Proteomes" id="UP001162131"/>
    </source>
</evidence>
<dbReference type="Proteomes" id="UP001162131">
    <property type="component" value="Unassembled WGS sequence"/>
</dbReference>
<organism evidence="1 2">
    <name type="scientific">Blepharisma stoltei</name>
    <dbReference type="NCBI Taxonomy" id="1481888"/>
    <lineage>
        <taxon>Eukaryota</taxon>
        <taxon>Sar</taxon>
        <taxon>Alveolata</taxon>
        <taxon>Ciliophora</taxon>
        <taxon>Postciliodesmatophora</taxon>
        <taxon>Heterotrichea</taxon>
        <taxon>Heterotrichida</taxon>
        <taxon>Blepharismidae</taxon>
        <taxon>Blepharisma</taxon>
    </lineage>
</organism>
<gene>
    <name evidence="1" type="ORF">BSTOLATCC_MIC33100</name>
</gene>
<name>A0AAU9J4P4_9CILI</name>
<protein>
    <submittedName>
        <fullName evidence="1">Uncharacterized protein</fullName>
    </submittedName>
</protein>
<proteinExistence type="predicted"/>
<accession>A0AAU9J4P4</accession>
<reference evidence="1" key="1">
    <citation type="submission" date="2021-09" db="EMBL/GenBank/DDBJ databases">
        <authorList>
            <consortium name="AG Swart"/>
            <person name="Singh M."/>
            <person name="Singh A."/>
            <person name="Seah K."/>
            <person name="Emmerich C."/>
        </authorList>
    </citation>
    <scope>NUCLEOTIDE SEQUENCE</scope>
    <source>
        <strain evidence="1">ATCC30299</strain>
    </source>
</reference>
<comment type="caution">
    <text evidence="1">The sequence shown here is derived from an EMBL/GenBank/DDBJ whole genome shotgun (WGS) entry which is preliminary data.</text>
</comment>